<dbReference type="Gene3D" id="1.20.58.1040">
    <property type="match status" value="1"/>
</dbReference>
<dbReference type="InterPro" id="IPR012946">
    <property type="entry name" value="X8"/>
</dbReference>
<evidence type="ECO:0000256" key="4">
    <source>
        <dbReference type="ARBA" id="ARBA00023288"/>
    </source>
</evidence>
<dbReference type="InterPro" id="IPR044788">
    <property type="entry name" value="X8_dom_prot"/>
</dbReference>
<evidence type="ECO:0000259" key="6">
    <source>
        <dbReference type="SMART" id="SM00768"/>
    </source>
</evidence>
<keyword evidence="3 5" id="KW-0732">Signal</keyword>
<dbReference type="STRING" id="81985.R0HY96"/>
<feature type="chain" id="PRO_5004342030" description="X8 domain-containing protein" evidence="5">
    <location>
        <begin position="24"/>
        <end position="111"/>
    </location>
</feature>
<dbReference type="Pfam" id="PF07983">
    <property type="entry name" value="X8"/>
    <property type="match status" value="1"/>
</dbReference>
<evidence type="ECO:0000256" key="3">
    <source>
        <dbReference type="ARBA" id="ARBA00022729"/>
    </source>
</evidence>
<dbReference type="AlphaFoldDB" id="R0HY96"/>
<dbReference type="GO" id="GO:0098552">
    <property type="term" value="C:side of membrane"/>
    <property type="evidence" value="ECO:0007669"/>
    <property type="project" value="UniProtKB-KW"/>
</dbReference>
<dbReference type="PANTHER" id="PTHR31044">
    <property type="entry name" value="BETA-1,3 GLUCANASE"/>
    <property type="match status" value="1"/>
</dbReference>
<dbReference type="GO" id="GO:0005886">
    <property type="term" value="C:plasma membrane"/>
    <property type="evidence" value="ECO:0007669"/>
    <property type="project" value="UniProtKB-SubCell"/>
</dbReference>
<evidence type="ECO:0000313" key="8">
    <source>
        <dbReference type="Proteomes" id="UP000029121"/>
    </source>
</evidence>
<accession>R0HY96</accession>
<organism evidence="7 8">
    <name type="scientific">Capsella rubella</name>
    <dbReference type="NCBI Taxonomy" id="81985"/>
    <lineage>
        <taxon>Eukaryota</taxon>
        <taxon>Viridiplantae</taxon>
        <taxon>Streptophyta</taxon>
        <taxon>Embryophyta</taxon>
        <taxon>Tracheophyta</taxon>
        <taxon>Spermatophyta</taxon>
        <taxon>Magnoliopsida</taxon>
        <taxon>eudicotyledons</taxon>
        <taxon>Gunneridae</taxon>
        <taxon>Pentapetalae</taxon>
        <taxon>rosids</taxon>
        <taxon>malvids</taxon>
        <taxon>Brassicales</taxon>
        <taxon>Brassicaceae</taxon>
        <taxon>Camelineae</taxon>
        <taxon>Capsella</taxon>
    </lineage>
</organism>
<reference evidence="8" key="1">
    <citation type="journal article" date="2013" name="Nat. Genet.">
        <title>The Capsella rubella genome and the genomic consequences of rapid mating system evolution.</title>
        <authorList>
            <person name="Slotte T."/>
            <person name="Hazzouri K.M."/>
            <person name="Agren J.A."/>
            <person name="Koenig D."/>
            <person name="Maumus F."/>
            <person name="Guo Y.L."/>
            <person name="Steige K."/>
            <person name="Platts A.E."/>
            <person name="Escobar J.S."/>
            <person name="Newman L.K."/>
            <person name="Wang W."/>
            <person name="Mandakova T."/>
            <person name="Vello E."/>
            <person name="Smith L.M."/>
            <person name="Henz S.R."/>
            <person name="Steffen J."/>
            <person name="Takuno S."/>
            <person name="Brandvain Y."/>
            <person name="Coop G."/>
            <person name="Andolfatto P."/>
            <person name="Hu T.T."/>
            <person name="Blanchette M."/>
            <person name="Clark R.M."/>
            <person name="Quesneville H."/>
            <person name="Nordborg M."/>
            <person name="Gaut B.S."/>
            <person name="Lysak M.A."/>
            <person name="Jenkins J."/>
            <person name="Grimwood J."/>
            <person name="Chapman J."/>
            <person name="Prochnik S."/>
            <person name="Shu S."/>
            <person name="Rokhsar D."/>
            <person name="Schmutz J."/>
            <person name="Weigel D."/>
            <person name="Wright S.I."/>
        </authorList>
    </citation>
    <scope>NUCLEOTIDE SEQUENCE [LARGE SCALE GENOMIC DNA]</scope>
    <source>
        <strain evidence="8">cv. Monte Gargano</strain>
    </source>
</reference>
<evidence type="ECO:0000313" key="7">
    <source>
        <dbReference type="EMBL" id="EOA34869.1"/>
    </source>
</evidence>
<feature type="domain" description="X8" evidence="6">
    <location>
        <begin position="25"/>
        <end position="110"/>
    </location>
</feature>
<evidence type="ECO:0000256" key="1">
    <source>
        <dbReference type="ARBA" id="ARBA00004609"/>
    </source>
</evidence>
<gene>
    <name evidence="7" type="ORF">CARUB_v10022451mg</name>
</gene>
<dbReference type="GO" id="GO:0009506">
    <property type="term" value="C:plasmodesma"/>
    <property type="evidence" value="ECO:0007669"/>
    <property type="project" value="UniProtKB-ARBA"/>
</dbReference>
<name>R0HY96_9BRAS</name>
<dbReference type="EMBL" id="KB870806">
    <property type="protein sequence ID" value="EOA34869.1"/>
    <property type="molecule type" value="Genomic_DNA"/>
</dbReference>
<comment type="subcellular location">
    <subcellularLocation>
        <location evidence="1">Cell membrane</location>
        <topology evidence="1">Lipid-anchor</topology>
        <topology evidence="1">GPI-anchor</topology>
    </subcellularLocation>
</comment>
<keyword evidence="8" id="KW-1185">Reference proteome</keyword>
<sequence>MFQRLTVIFFLSFLATHSLHVSAKQWCVADPSASEAQLQAALDWICGKLPGSSVIISPGGPCYEPNTVANHASYMMNDYYQFNGATPDLCDFDHSGRIVDVNPSYGGCIFA</sequence>
<evidence type="ECO:0000256" key="5">
    <source>
        <dbReference type="SAM" id="SignalP"/>
    </source>
</evidence>
<protein>
    <recommendedName>
        <fullName evidence="6">X8 domain-containing protein</fullName>
    </recommendedName>
</protein>
<evidence type="ECO:0000256" key="2">
    <source>
        <dbReference type="ARBA" id="ARBA00022622"/>
    </source>
</evidence>
<dbReference type="PANTHER" id="PTHR31044:SF130">
    <property type="entry name" value="CARBOHYDRATE-BINDING X8 DOMAIN SUPERFAMILY PROTEIN"/>
    <property type="match status" value="1"/>
</dbReference>
<keyword evidence="2" id="KW-0336">GPI-anchor</keyword>
<feature type="signal peptide" evidence="5">
    <location>
        <begin position="1"/>
        <end position="23"/>
    </location>
</feature>
<dbReference type="SMART" id="SM00768">
    <property type="entry name" value="X8"/>
    <property type="match status" value="1"/>
</dbReference>
<keyword evidence="4" id="KW-0449">Lipoprotein</keyword>
<proteinExistence type="predicted"/>
<keyword evidence="2" id="KW-0325">Glycoprotein</keyword>
<dbReference type="Proteomes" id="UP000029121">
    <property type="component" value="Unassembled WGS sequence"/>
</dbReference>
<keyword evidence="2" id="KW-0472">Membrane</keyword>